<evidence type="ECO:0000256" key="7">
    <source>
        <dbReference type="SAM" id="MobiDB-lite"/>
    </source>
</evidence>
<evidence type="ECO:0000256" key="2">
    <source>
        <dbReference type="ARBA" id="ARBA00008114"/>
    </source>
</evidence>
<dbReference type="Pfam" id="PF01545">
    <property type="entry name" value="Cation_efflux"/>
    <property type="match status" value="1"/>
</dbReference>
<dbReference type="PANTHER" id="PTHR43840:SF15">
    <property type="entry name" value="MITOCHONDRIAL METAL TRANSPORTER 1-RELATED"/>
    <property type="match status" value="1"/>
</dbReference>
<sequence length="319" mass="34979">MTALSNLKFEAQQQAARLSLGANVFLVLIKVGAGLKSGSLSVLAEGVQSLLDIFASAMILWIVKAAAAPPDEAHPYGHGKFENLMALVQMTTVLGSILGIWYAAWTRFQNPVMPSVDWGVAAIIVSIGVNLWVSNRIFRVAQDTDSQALRAEGVHLRGDLWSCAGVLLGLIATRIFGNARLDPLFAAAMTIFAMVSALHLLRDTLRPLLDESLPGEEEREIKAVLEADTRVMGFHKLRTRQAGSARLADVHILLDDHLSFRAAHDIGEQIEDEIRRVLPNLDVMVHTEPFEAEIEHQREVHGRAAHQKGAERKRREAGG</sequence>
<evidence type="ECO:0000256" key="8">
    <source>
        <dbReference type="SAM" id="Phobius"/>
    </source>
</evidence>
<dbReference type="Gene3D" id="1.20.1510.10">
    <property type="entry name" value="Cation efflux protein transmembrane domain"/>
    <property type="match status" value="1"/>
</dbReference>
<evidence type="ECO:0000313" key="11">
    <source>
        <dbReference type="EMBL" id="PQV64933.1"/>
    </source>
</evidence>
<dbReference type="InterPro" id="IPR002524">
    <property type="entry name" value="Cation_efflux"/>
</dbReference>
<keyword evidence="4 8" id="KW-0812">Transmembrane</keyword>
<feature type="transmembrane region" description="Helical" evidence="8">
    <location>
        <begin position="159"/>
        <end position="177"/>
    </location>
</feature>
<dbReference type="GO" id="GO:0015341">
    <property type="term" value="F:zinc efflux antiporter activity"/>
    <property type="evidence" value="ECO:0007669"/>
    <property type="project" value="TreeGrafter"/>
</dbReference>
<dbReference type="EMBL" id="NIGF01000003">
    <property type="protein sequence ID" value="PQV64933.1"/>
    <property type="molecule type" value="Genomic_DNA"/>
</dbReference>
<evidence type="ECO:0000256" key="5">
    <source>
        <dbReference type="ARBA" id="ARBA00022989"/>
    </source>
</evidence>
<gene>
    <name evidence="11" type="ORF">B1R32_103200</name>
</gene>
<name>A0A2S8SVX0_9BACT</name>
<organism evidence="11 12">
    <name type="scientific">Abditibacterium utsteinense</name>
    <dbReference type="NCBI Taxonomy" id="1960156"/>
    <lineage>
        <taxon>Bacteria</taxon>
        <taxon>Pseudomonadati</taxon>
        <taxon>Abditibacteriota</taxon>
        <taxon>Abditibacteriia</taxon>
        <taxon>Abditibacteriales</taxon>
        <taxon>Abditibacteriaceae</taxon>
        <taxon>Abditibacterium</taxon>
    </lineage>
</organism>
<keyword evidence="5 8" id="KW-1133">Transmembrane helix</keyword>
<dbReference type="InParanoid" id="A0A2S8SVX0"/>
<feature type="transmembrane region" description="Helical" evidence="8">
    <location>
        <begin position="116"/>
        <end position="138"/>
    </location>
</feature>
<feature type="transmembrane region" description="Helical" evidence="8">
    <location>
        <begin position="47"/>
        <end position="63"/>
    </location>
</feature>
<protein>
    <submittedName>
        <fullName evidence="11">Cation diffusion facilitator family transporter</fullName>
    </submittedName>
</protein>
<feature type="transmembrane region" description="Helical" evidence="8">
    <location>
        <begin position="183"/>
        <end position="201"/>
    </location>
</feature>
<feature type="region of interest" description="Disordered" evidence="7">
    <location>
        <begin position="296"/>
        <end position="319"/>
    </location>
</feature>
<dbReference type="GO" id="GO:0015086">
    <property type="term" value="F:cadmium ion transmembrane transporter activity"/>
    <property type="evidence" value="ECO:0007669"/>
    <property type="project" value="TreeGrafter"/>
</dbReference>
<dbReference type="InterPro" id="IPR027469">
    <property type="entry name" value="Cation_efflux_TMD_sf"/>
</dbReference>
<evidence type="ECO:0000256" key="4">
    <source>
        <dbReference type="ARBA" id="ARBA00022692"/>
    </source>
</evidence>
<dbReference type="SUPFAM" id="SSF161111">
    <property type="entry name" value="Cation efflux protein transmembrane domain-like"/>
    <property type="match status" value="1"/>
</dbReference>
<dbReference type="InterPro" id="IPR050291">
    <property type="entry name" value="CDF_Transporter"/>
</dbReference>
<dbReference type="OrthoDB" id="9806522at2"/>
<dbReference type="InterPro" id="IPR036837">
    <property type="entry name" value="Cation_efflux_CTD_sf"/>
</dbReference>
<dbReference type="GO" id="GO:0015093">
    <property type="term" value="F:ferrous iron transmembrane transporter activity"/>
    <property type="evidence" value="ECO:0007669"/>
    <property type="project" value="TreeGrafter"/>
</dbReference>
<comment type="caution">
    <text evidence="11">The sequence shown here is derived from an EMBL/GenBank/DDBJ whole genome shotgun (WGS) entry which is preliminary data.</text>
</comment>
<dbReference type="PANTHER" id="PTHR43840">
    <property type="entry name" value="MITOCHONDRIAL METAL TRANSPORTER 1-RELATED"/>
    <property type="match status" value="1"/>
</dbReference>
<dbReference type="InterPro" id="IPR058533">
    <property type="entry name" value="Cation_efflux_TM"/>
</dbReference>
<dbReference type="GO" id="GO:0006882">
    <property type="term" value="P:intracellular zinc ion homeostasis"/>
    <property type="evidence" value="ECO:0007669"/>
    <property type="project" value="TreeGrafter"/>
</dbReference>
<dbReference type="Gene3D" id="3.30.70.1350">
    <property type="entry name" value="Cation efflux protein, cytoplasmic domain"/>
    <property type="match status" value="1"/>
</dbReference>
<evidence type="ECO:0000259" key="9">
    <source>
        <dbReference type="Pfam" id="PF01545"/>
    </source>
</evidence>
<dbReference type="InterPro" id="IPR027470">
    <property type="entry name" value="Cation_efflux_CTD"/>
</dbReference>
<keyword evidence="12" id="KW-1185">Reference proteome</keyword>
<evidence type="ECO:0000259" key="10">
    <source>
        <dbReference type="Pfam" id="PF16916"/>
    </source>
</evidence>
<keyword evidence="3" id="KW-0813">Transport</keyword>
<feature type="transmembrane region" description="Helical" evidence="8">
    <location>
        <begin position="84"/>
        <end position="104"/>
    </location>
</feature>
<comment type="subcellular location">
    <subcellularLocation>
        <location evidence="1">Membrane</location>
        <topology evidence="1">Multi-pass membrane protein</topology>
    </subcellularLocation>
</comment>
<feature type="transmembrane region" description="Helical" evidence="8">
    <location>
        <begin position="15"/>
        <end position="35"/>
    </location>
</feature>
<dbReference type="FunCoup" id="A0A2S8SVX0">
    <property type="interactions" value="400"/>
</dbReference>
<dbReference type="Proteomes" id="UP000237684">
    <property type="component" value="Unassembled WGS sequence"/>
</dbReference>
<dbReference type="Pfam" id="PF16916">
    <property type="entry name" value="ZT_dimer"/>
    <property type="match status" value="1"/>
</dbReference>
<keyword evidence="6 8" id="KW-0472">Membrane</keyword>
<evidence type="ECO:0000256" key="3">
    <source>
        <dbReference type="ARBA" id="ARBA00022448"/>
    </source>
</evidence>
<dbReference type="NCBIfam" id="TIGR01297">
    <property type="entry name" value="CDF"/>
    <property type="match status" value="1"/>
</dbReference>
<dbReference type="RefSeq" id="WP_105482804.1">
    <property type="nucleotide sequence ID" value="NZ_NIGF01000003.1"/>
</dbReference>
<proteinExistence type="inferred from homology"/>
<evidence type="ECO:0000256" key="1">
    <source>
        <dbReference type="ARBA" id="ARBA00004141"/>
    </source>
</evidence>
<accession>A0A2S8SVX0</accession>
<comment type="similarity">
    <text evidence="2">Belongs to the cation diffusion facilitator (CDF) transporter (TC 2.A.4) family.</text>
</comment>
<dbReference type="AlphaFoldDB" id="A0A2S8SVX0"/>
<feature type="domain" description="Cation efflux protein cytoplasmic" evidence="10">
    <location>
        <begin position="213"/>
        <end position="289"/>
    </location>
</feature>
<feature type="domain" description="Cation efflux protein transmembrane" evidence="9">
    <location>
        <begin position="18"/>
        <end position="209"/>
    </location>
</feature>
<dbReference type="SUPFAM" id="SSF160240">
    <property type="entry name" value="Cation efflux protein cytoplasmic domain-like"/>
    <property type="match status" value="1"/>
</dbReference>
<dbReference type="GO" id="GO:0005886">
    <property type="term" value="C:plasma membrane"/>
    <property type="evidence" value="ECO:0007669"/>
    <property type="project" value="TreeGrafter"/>
</dbReference>
<evidence type="ECO:0000313" key="12">
    <source>
        <dbReference type="Proteomes" id="UP000237684"/>
    </source>
</evidence>
<evidence type="ECO:0000256" key="6">
    <source>
        <dbReference type="ARBA" id="ARBA00023136"/>
    </source>
</evidence>
<reference evidence="11 12" key="1">
    <citation type="journal article" date="2018" name="Syst. Appl. Microbiol.">
        <title>Abditibacterium utsteinense sp. nov., the first cultivated member of candidate phylum FBP, isolated from ice-free Antarctic soil samples.</title>
        <authorList>
            <person name="Tahon G."/>
            <person name="Tytgat B."/>
            <person name="Lebbe L."/>
            <person name="Carlier A."/>
            <person name="Willems A."/>
        </authorList>
    </citation>
    <scope>NUCLEOTIDE SEQUENCE [LARGE SCALE GENOMIC DNA]</scope>
    <source>
        <strain evidence="11 12">LMG 29911</strain>
    </source>
</reference>